<evidence type="ECO:0000313" key="2">
    <source>
        <dbReference type="Proteomes" id="UP001352852"/>
    </source>
</evidence>
<evidence type="ECO:0000313" key="1">
    <source>
        <dbReference type="EMBL" id="MED6276432.1"/>
    </source>
</evidence>
<gene>
    <name evidence="1" type="ORF">CHARACLAT_003026</name>
</gene>
<dbReference type="EMBL" id="JAHUTJ010032919">
    <property type="protein sequence ID" value="MED6276432.1"/>
    <property type="molecule type" value="Genomic_DNA"/>
</dbReference>
<protein>
    <submittedName>
        <fullName evidence="1">Uncharacterized protein</fullName>
    </submittedName>
</protein>
<reference evidence="1 2" key="1">
    <citation type="submission" date="2021-06" db="EMBL/GenBank/DDBJ databases">
        <authorList>
            <person name="Palmer J.M."/>
        </authorList>
    </citation>
    <scope>NUCLEOTIDE SEQUENCE [LARGE SCALE GENOMIC DNA]</scope>
    <source>
        <strain evidence="1 2">CL_MEX2019</strain>
        <tissue evidence="1">Muscle</tissue>
    </source>
</reference>
<name>A0ABU7DMV1_9TELE</name>
<dbReference type="InterPro" id="IPR042566">
    <property type="entry name" value="L1_C"/>
</dbReference>
<comment type="caution">
    <text evidence="1">The sequence shown here is derived from an EMBL/GenBank/DDBJ whole genome shotgun (WGS) entry which is preliminary data.</text>
</comment>
<proteinExistence type="predicted"/>
<dbReference type="Proteomes" id="UP001352852">
    <property type="component" value="Unassembled WGS sequence"/>
</dbReference>
<dbReference type="Gene3D" id="3.30.250.20">
    <property type="entry name" value="L1 transposable element, C-terminal domain"/>
    <property type="match status" value="1"/>
</dbReference>
<organism evidence="1 2">
    <name type="scientific">Characodon lateralis</name>
    <dbReference type="NCBI Taxonomy" id="208331"/>
    <lineage>
        <taxon>Eukaryota</taxon>
        <taxon>Metazoa</taxon>
        <taxon>Chordata</taxon>
        <taxon>Craniata</taxon>
        <taxon>Vertebrata</taxon>
        <taxon>Euteleostomi</taxon>
        <taxon>Actinopterygii</taxon>
        <taxon>Neopterygii</taxon>
        <taxon>Teleostei</taxon>
        <taxon>Neoteleostei</taxon>
        <taxon>Acanthomorphata</taxon>
        <taxon>Ovalentaria</taxon>
        <taxon>Atherinomorphae</taxon>
        <taxon>Cyprinodontiformes</taxon>
        <taxon>Goodeidae</taxon>
        <taxon>Characodon</taxon>
    </lineage>
</organism>
<accession>A0ABU7DMV1</accession>
<sequence>MNRKELMDRTSSLEQRVAQMEERVGNTEDGMARMEQGATFLFRETTKLAEKCNDSELRMRRKNIQIHGIPEGVEKNDTISFITQFIKSKIQIQYTTEVQKKRKLVRDIIKQLRERNVKARSPYPAKLQVFLDTRTKTFTTMEEAAPMLKEMGINLKDRLEKIHQMVAQTTSVTEHRGKWRQPEMTEVDLRVLLK</sequence>
<keyword evidence="2" id="KW-1185">Reference proteome</keyword>
<dbReference type="InterPro" id="IPR004244">
    <property type="entry name" value="Transposase_22"/>
</dbReference>
<dbReference type="PANTHER" id="PTHR11505">
    <property type="entry name" value="L1 TRANSPOSABLE ELEMENT-RELATED"/>
    <property type="match status" value="1"/>
</dbReference>